<dbReference type="PANTHER" id="PTHR43267">
    <property type="entry name" value="TRNA THREONYLCARBAMOYLADENOSINE DEHYDRATASE"/>
    <property type="match status" value="1"/>
</dbReference>
<dbReference type="InterPro" id="IPR000594">
    <property type="entry name" value="ThiF_NAD_FAD-bd"/>
</dbReference>
<dbReference type="InterPro" id="IPR035985">
    <property type="entry name" value="Ubiquitin-activating_enz"/>
</dbReference>
<accession>A0A6B3MYN2</accession>
<protein>
    <submittedName>
        <fullName evidence="2">ThiF family adenylyltransferase</fullName>
    </submittedName>
</protein>
<dbReference type="InterPro" id="IPR045886">
    <property type="entry name" value="ThiF/MoeB/HesA"/>
</dbReference>
<dbReference type="GO" id="GO:0008641">
    <property type="term" value="F:ubiquitin-like modifier activating enzyme activity"/>
    <property type="evidence" value="ECO:0007669"/>
    <property type="project" value="InterPro"/>
</dbReference>
<feature type="domain" description="THIF-type NAD/FAD binding fold" evidence="1">
    <location>
        <begin position="173"/>
        <end position="340"/>
    </location>
</feature>
<dbReference type="PANTHER" id="PTHR43267:SF1">
    <property type="entry name" value="TRNA THREONYLCARBAMOYLADENOSINE DEHYDRATASE"/>
    <property type="match status" value="1"/>
</dbReference>
<evidence type="ECO:0000313" key="2">
    <source>
        <dbReference type="EMBL" id="NER26536.1"/>
    </source>
</evidence>
<dbReference type="GO" id="GO:0061503">
    <property type="term" value="F:tRNA threonylcarbamoyladenosine dehydratase"/>
    <property type="evidence" value="ECO:0007669"/>
    <property type="project" value="TreeGrafter"/>
</dbReference>
<dbReference type="SUPFAM" id="SSF69572">
    <property type="entry name" value="Activating enzymes of the ubiquitin-like proteins"/>
    <property type="match status" value="1"/>
</dbReference>
<dbReference type="EMBL" id="JAAHFQ010000034">
    <property type="protein sequence ID" value="NER26536.1"/>
    <property type="molecule type" value="Genomic_DNA"/>
</dbReference>
<dbReference type="GO" id="GO:0061504">
    <property type="term" value="P:cyclic threonylcarbamoyladenosine biosynthetic process"/>
    <property type="evidence" value="ECO:0007669"/>
    <property type="project" value="TreeGrafter"/>
</dbReference>
<name>A0A6B3MYN2_9CYAN</name>
<dbReference type="CDD" id="cd01483">
    <property type="entry name" value="E1_enzyme_family"/>
    <property type="match status" value="1"/>
</dbReference>
<dbReference type="GO" id="GO:0016779">
    <property type="term" value="F:nucleotidyltransferase activity"/>
    <property type="evidence" value="ECO:0007669"/>
    <property type="project" value="UniProtKB-KW"/>
</dbReference>
<dbReference type="AlphaFoldDB" id="A0A6B3MYN2"/>
<comment type="caution">
    <text evidence="2">The sequence shown here is derived from an EMBL/GenBank/DDBJ whole genome shotgun (WGS) entry which is preliminary data.</text>
</comment>
<proteinExistence type="predicted"/>
<dbReference type="Pfam" id="PF00899">
    <property type="entry name" value="ThiF"/>
    <property type="match status" value="1"/>
</dbReference>
<reference evidence="2" key="1">
    <citation type="submission" date="2019-11" db="EMBL/GenBank/DDBJ databases">
        <title>Genomic insights into an expanded diversity of filamentous marine cyanobacteria reveals the extraordinary biosynthetic potential of Moorea and Okeania.</title>
        <authorList>
            <person name="Ferreira Leao T."/>
            <person name="Wang M."/>
            <person name="Moss N."/>
            <person name="Da Silva R."/>
            <person name="Sanders J."/>
            <person name="Nurk S."/>
            <person name="Gurevich A."/>
            <person name="Humphrey G."/>
            <person name="Reher R."/>
            <person name="Zhu Q."/>
            <person name="Belda-Ferre P."/>
            <person name="Glukhov E."/>
            <person name="Rex R."/>
            <person name="Dorrestein P.C."/>
            <person name="Knight R."/>
            <person name="Pevzner P."/>
            <person name="Gerwick W.H."/>
            <person name="Gerwick L."/>
        </authorList>
    </citation>
    <scope>NUCLEOTIDE SEQUENCE</scope>
    <source>
        <strain evidence="2">SIO1C4</strain>
    </source>
</reference>
<evidence type="ECO:0000259" key="1">
    <source>
        <dbReference type="Pfam" id="PF00899"/>
    </source>
</evidence>
<sequence length="434" mass="48908">MWHQFYRAMSDARTTNEEVIGFLFCKRHQLSKQKIRYLPQAWVVPSPDCYERQSTSGLVMKQQFHQYLIETFLEKEKLDVVHIHTHSECGRPEFSGIDDRYESEYAQFLSSQFKKKPRLISGVFDETLQHSQFRIWDRKGKSFESINCSQSWFELTQEANPRNETEPMFARQQVFGEQVQKQLGELTVALIGCGGIGAIFAELLGRLGVKKWVLIDPDRLEAVNLNRLPAATQKMASQQWYKVHYVKHLIKRIYATGSCVKTIPASITDESAKQEVAAADLIVVATDNHSSRQVTQELALAYMRPLVCLGTHIEMQPNNTPRMYGRVTVPPLGGGWCLMCGNIINLHRAALESAADEINHLAARVGYLDGIGDPAVFWLNSLCASTGVGVIHGLVSGFLNVDNGLDWIYEFPGSNWLKTNPDHLGTCGCYFCGG</sequence>
<keyword evidence="2" id="KW-0808">Transferase</keyword>
<gene>
    <name evidence="2" type="ORF">F6J89_02625</name>
</gene>
<organism evidence="2">
    <name type="scientific">Symploca sp. SIO1C4</name>
    <dbReference type="NCBI Taxonomy" id="2607765"/>
    <lineage>
        <taxon>Bacteria</taxon>
        <taxon>Bacillati</taxon>
        <taxon>Cyanobacteriota</taxon>
        <taxon>Cyanophyceae</taxon>
        <taxon>Coleofasciculales</taxon>
        <taxon>Coleofasciculaceae</taxon>
        <taxon>Symploca</taxon>
    </lineage>
</organism>
<keyword evidence="2" id="KW-0548">Nucleotidyltransferase</keyword>
<dbReference type="Gene3D" id="3.40.50.720">
    <property type="entry name" value="NAD(P)-binding Rossmann-like Domain"/>
    <property type="match status" value="1"/>
</dbReference>